<reference evidence="16" key="1">
    <citation type="submission" date="2025-08" db="UniProtKB">
        <authorList>
            <consortium name="RefSeq"/>
        </authorList>
    </citation>
    <scope>IDENTIFICATION</scope>
</reference>
<keyword evidence="7" id="KW-0443">Lipid metabolism</keyword>
<dbReference type="GO" id="GO:0006683">
    <property type="term" value="P:galactosylceramide catabolic process"/>
    <property type="evidence" value="ECO:0007669"/>
    <property type="project" value="InterPro"/>
</dbReference>
<evidence type="ECO:0000256" key="6">
    <source>
        <dbReference type="ARBA" id="ARBA00022963"/>
    </source>
</evidence>
<evidence type="ECO:0000256" key="11">
    <source>
        <dbReference type="ARBA" id="ARBA00033098"/>
    </source>
</evidence>
<evidence type="ECO:0000256" key="5">
    <source>
        <dbReference type="ARBA" id="ARBA00022919"/>
    </source>
</evidence>
<dbReference type="GeneID" id="110973820"/>
<evidence type="ECO:0000256" key="9">
    <source>
        <dbReference type="ARBA" id="ARBA00023180"/>
    </source>
</evidence>
<protein>
    <recommendedName>
        <fullName evidence="2">galactosylceramidase</fullName>
        <ecNumber evidence="2">3.2.1.46</ecNumber>
    </recommendedName>
    <alternativeName>
        <fullName evidence="11">Galactosylceramidase</fullName>
    </alternativeName>
</protein>
<evidence type="ECO:0000256" key="3">
    <source>
        <dbReference type="ARBA" id="ARBA00022729"/>
    </source>
</evidence>
<dbReference type="PROSITE" id="PS50245">
    <property type="entry name" value="CAP_GLY_2"/>
    <property type="match status" value="1"/>
</dbReference>
<keyword evidence="3 13" id="KW-0732">Signal</keyword>
<evidence type="ECO:0000256" key="12">
    <source>
        <dbReference type="PIRSR" id="PIRSR601286-50"/>
    </source>
</evidence>
<evidence type="ECO:0000256" key="4">
    <source>
        <dbReference type="ARBA" id="ARBA00022801"/>
    </source>
</evidence>
<feature type="signal peptide" evidence="13">
    <location>
        <begin position="1"/>
        <end position="26"/>
    </location>
</feature>
<dbReference type="Gene3D" id="3.20.20.70">
    <property type="entry name" value="Aldolase class I"/>
    <property type="match status" value="1"/>
</dbReference>
<dbReference type="FunFam" id="3.20.20.80:FF:000026">
    <property type="entry name" value="galactocerebrosidase precursor"/>
    <property type="match status" value="1"/>
</dbReference>
<dbReference type="Pfam" id="PF02057">
    <property type="entry name" value="Glyco_hydro_59"/>
    <property type="match status" value="1"/>
</dbReference>
<dbReference type="RefSeq" id="XP_022080636.1">
    <property type="nucleotide sequence ID" value="XM_022224944.1"/>
</dbReference>
<accession>A0A8B7XKF8</accession>
<dbReference type="InterPro" id="IPR001286">
    <property type="entry name" value="Glyco_hydro_59"/>
</dbReference>
<dbReference type="InterPro" id="IPR000938">
    <property type="entry name" value="CAP-Gly_domain"/>
</dbReference>
<dbReference type="Pfam" id="PF17387">
    <property type="entry name" value="Glyco_hydro_59M"/>
    <property type="match status" value="1"/>
</dbReference>
<dbReference type="PANTHER" id="PTHR15172:SF1">
    <property type="entry name" value="GALACTOCEREBROSIDASE"/>
    <property type="match status" value="1"/>
</dbReference>
<feature type="active site" description="Nucleophile" evidence="12">
    <location>
        <position position="259"/>
    </location>
</feature>
<dbReference type="InterPro" id="IPR049162">
    <property type="entry name" value="GH59_C"/>
</dbReference>
<dbReference type="OrthoDB" id="440760at2759"/>
<dbReference type="PRINTS" id="PR00850">
    <property type="entry name" value="GLHYDRLASE59"/>
</dbReference>
<feature type="domain" description="CAP-Gly" evidence="14">
    <location>
        <begin position="601"/>
        <end position="649"/>
    </location>
</feature>
<evidence type="ECO:0000256" key="13">
    <source>
        <dbReference type="SAM" id="SignalP"/>
    </source>
</evidence>
<dbReference type="Pfam" id="PF21708">
    <property type="entry name" value="Glyco_hydro_59_C"/>
    <property type="match status" value="1"/>
</dbReference>
<evidence type="ECO:0000256" key="1">
    <source>
        <dbReference type="ARBA" id="ARBA00005637"/>
    </source>
</evidence>
<dbReference type="InterPro" id="IPR013785">
    <property type="entry name" value="Aldolase_TIM"/>
</dbReference>
<feature type="chain" id="PRO_5034273975" description="galactosylceramidase" evidence="13">
    <location>
        <begin position="27"/>
        <end position="668"/>
    </location>
</feature>
<dbReference type="GO" id="GO:0004336">
    <property type="term" value="F:galactosylceramidase activity"/>
    <property type="evidence" value="ECO:0007669"/>
    <property type="project" value="UniProtKB-EC"/>
</dbReference>
<dbReference type="FunFam" id="3.20.20.70:FF:000091">
    <property type="entry name" value="galactocerebrosidase precursor"/>
    <property type="match status" value="1"/>
</dbReference>
<evidence type="ECO:0000256" key="10">
    <source>
        <dbReference type="ARBA" id="ARBA00023295"/>
    </source>
</evidence>
<organism evidence="15 16">
    <name type="scientific">Acanthaster planci</name>
    <name type="common">Crown-of-thorns starfish</name>
    <dbReference type="NCBI Taxonomy" id="133434"/>
    <lineage>
        <taxon>Eukaryota</taxon>
        <taxon>Metazoa</taxon>
        <taxon>Echinodermata</taxon>
        <taxon>Eleutherozoa</taxon>
        <taxon>Asterozoa</taxon>
        <taxon>Asteroidea</taxon>
        <taxon>Valvatacea</taxon>
        <taxon>Valvatida</taxon>
        <taxon>Acanthasteridae</taxon>
        <taxon>Acanthaster</taxon>
    </lineage>
</organism>
<keyword evidence="15" id="KW-1185">Reference proteome</keyword>
<keyword evidence="4" id="KW-0378">Hydrolase</keyword>
<dbReference type="InterPro" id="IPR049161">
    <property type="entry name" value="GH59_cat"/>
</dbReference>
<name>A0A8B7XKF8_ACAPL</name>
<evidence type="ECO:0000313" key="16">
    <source>
        <dbReference type="RefSeq" id="XP_022080636.1"/>
    </source>
</evidence>
<evidence type="ECO:0000256" key="8">
    <source>
        <dbReference type="ARBA" id="ARBA00023157"/>
    </source>
</evidence>
<dbReference type="SUPFAM" id="SSF51445">
    <property type="entry name" value="(Trans)glycosidases"/>
    <property type="match status" value="1"/>
</dbReference>
<dbReference type="Proteomes" id="UP000694845">
    <property type="component" value="Unplaced"/>
</dbReference>
<evidence type="ECO:0000256" key="2">
    <source>
        <dbReference type="ARBA" id="ARBA00012657"/>
    </source>
</evidence>
<dbReference type="InterPro" id="IPR035394">
    <property type="entry name" value="Glyco_hydro_59_dom"/>
</dbReference>
<keyword evidence="10" id="KW-0326">Glycosidase</keyword>
<proteinExistence type="inferred from homology"/>
<evidence type="ECO:0000313" key="15">
    <source>
        <dbReference type="Proteomes" id="UP000694845"/>
    </source>
</evidence>
<dbReference type="EC" id="3.2.1.46" evidence="2"/>
<dbReference type="GO" id="GO:0016020">
    <property type="term" value="C:membrane"/>
    <property type="evidence" value="ECO:0007669"/>
    <property type="project" value="GOC"/>
</dbReference>
<dbReference type="PANTHER" id="PTHR15172">
    <property type="entry name" value="GALACTOCEREBROSIDASE"/>
    <property type="match status" value="1"/>
</dbReference>
<keyword evidence="8" id="KW-1015">Disulfide bond</keyword>
<evidence type="ECO:0000256" key="7">
    <source>
        <dbReference type="ARBA" id="ARBA00023098"/>
    </source>
</evidence>
<dbReference type="AlphaFoldDB" id="A0A8B7XKF8"/>
<keyword evidence="9" id="KW-0325">Glycoprotein</keyword>
<dbReference type="GO" id="GO:0005764">
    <property type="term" value="C:lysosome"/>
    <property type="evidence" value="ECO:0007669"/>
    <property type="project" value="TreeGrafter"/>
</dbReference>
<keyword evidence="5" id="KW-0746">Sphingolipid metabolism</keyword>
<comment type="similarity">
    <text evidence="1">Belongs to the glycosyl hydrolase 59 family.</text>
</comment>
<dbReference type="InterPro" id="IPR017853">
    <property type="entry name" value="GH"/>
</dbReference>
<evidence type="ECO:0000259" key="14">
    <source>
        <dbReference type="PROSITE" id="PS50245"/>
    </source>
</evidence>
<dbReference type="Gene3D" id="3.20.20.80">
    <property type="entry name" value="Glycosidases"/>
    <property type="match status" value="1"/>
</dbReference>
<feature type="active site" description="Proton donor/acceptor" evidence="12">
    <location>
        <position position="184"/>
    </location>
</feature>
<gene>
    <name evidence="16" type="primary">LOC110973820</name>
</gene>
<sequence length="668" mass="73921">MSPLSATFCHFLLAFQLLYTGRYSEASQYTISDASGLGRRFDGIGGLSGGGATSRLLVNYPELYQSQILDYLFKPNFGASLPILKVEIGGDSQSTDGTESSHMHSPNDENYQRGYEWWLMKEAKKRNPKIKLYGLPWAFPGWIGNGTQSPYVNVDVTADYIIKWIQGAKTYHNLTIDYIGIWNERPYDISYIKALRATLNKAGFGHISVVAADGKLTISQDILKDKALAEAVQIIGVHYPGTYVTNYTLETGKTIWASEDYSTFNNEVGAGCWARILNQNYVNGMMTCTISWNLLASYYDALPYKRDGLMTANEPWSGHYEVPDTIWITAHTTQFTGPGWIYLKHNTGVQHLEKGGSFVSMTNGTDLTIIIETMSHNHSICIRPYLPPYSVVAQTATFALQGNFANISSLNVWYSKLGFSGETSTMFVKKNPIKIMNGHFSMNLAPDEVYTLTTTEGGIKGTYPAPPPSAPFPVPYSDNFDKYPQFTEANNFADQAGVWEIRETGDPTHHMVMEQVVLQSPVHWCQAADTPISVVGNYSWINANVSIDVKLGDKTGAFLAQRVDKGGCQVISATGLFFIVYFNGTFSVYTDINRRSLLSSGEVSVKSGMWFNMQLLTQNNKAAGFVEGKMVFSTPLDPQKVPSHGFVAIGMPNYASAQFDNFSITSAS</sequence>
<keyword evidence="6" id="KW-0442">Lipid degradation</keyword>
<dbReference type="Gene3D" id="2.60.120.560">
    <property type="entry name" value="Exo-inulinase, domain 1"/>
    <property type="match status" value="1"/>
</dbReference>